<organismHost>
    <name type="scientific">Phacochoerus aethiopicus</name>
    <name type="common">Warthog</name>
    <dbReference type="NCBI Taxonomy" id="85517"/>
</organismHost>
<protein>
    <submittedName>
        <fullName evidence="1">MGF_110-7L</fullName>
    </submittedName>
</protein>
<name>A0A897ZDN4_ASF</name>
<sequence length="142" mass="16611">MLVEHNAGDYPGNYWPAASSNLVSSSTSTRVGGHLPLTFEPPENELGYWCTYVESCRFCWDCEDGICTSRVWGNNSTSIIENDYVKYCEVSRWGDLCRYDVEEHIYHSMNCSDPKPWNPYKIARKEWKKNEHPRKDLKKDEF</sequence>
<dbReference type="Proteomes" id="UP000663092">
    <property type="component" value="Segment"/>
</dbReference>
<organism evidence="1">
    <name type="scientific">African swine fever virus</name>
    <name type="common">ASFV</name>
    <dbReference type="NCBI Taxonomy" id="10497"/>
    <lineage>
        <taxon>Viruses</taxon>
        <taxon>Varidnaviria</taxon>
        <taxon>Bamfordvirae</taxon>
        <taxon>Nucleocytoviricota</taxon>
        <taxon>Pokkesviricetes</taxon>
        <taxon>Asfuvirales</taxon>
        <taxon>Asfarviridae</taxon>
        <taxon>Asfivirus</taxon>
        <taxon>Asfivirus haemorrhagiae</taxon>
    </lineage>
</organism>
<organismHost>
    <name type="scientific">Ornithodoros moubata</name>
    <name type="common">Soft tick</name>
    <name type="synonym">Argasid tick</name>
    <dbReference type="NCBI Taxonomy" id="6938"/>
</organismHost>
<organismHost>
    <name type="scientific">Ornithodoros</name>
    <name type="common">relapsing fever ticks</name>
    <dbReference type="NCBI Taxonomy" id="6937"/>
</organismHost>
<organismHost>
    <name type="scientific">Phacochoerus africanus</name>
    <name type="common">Warthog</name>
    <dbReference type="NCBI Taxonomy" id="41426"/>
</organismHost>
<dbReference type="Pfam" id="PF01639">
    <property type="entry name" value="v110"/>
    <property type="match status" value="1"/>
</dbReference>
<organismHost>
    <name type="scientific">Sus scrofa</name>
    <name type="common">Pig</name>
    <dbReference type="NCBI Taxonomy" id="9823"/>
</organismHost>
<dbReference type="InterPro" id="IPR004848">
    <property type="entry name" value="ASFV_fam_110"/>
</dbReference>
<accession>A0A897ZDN4</accession>
<organismHost>
    <name type="scientific">Potamochoerus larvatus</name>
    <name type="common">Bushpig</name>
    <dbReference type="NCBI Taxonomy" id="273792"/>
</organismHost>
<proteinExistence type="predicted"/>
<reference evidence="1" key="1">
    <citation type="submission" date="2020-12" db="EMBL/GenBank/DDBJ databases">
        <title>Genetic characterization of African swine fever virus China/GD/2019 outbreaks in south China and variation in domestic pigs.</title>
        <authorList>
            <person name="Wang X."/>
            <person name="Wang X."/>
            <person name="Chen Y."/>
            <person name="Liu X."/>
            <person name="Guo C."/>
        </authorList>
    </citation>
    <scope>NUCLEOTIDE SEQUENCE</scope>
    <source>
        <strain evidence="1">China/GD/2019</strain>
    </source>
</reference>
<gene>
    <name evidence="1" type="primary">MGF_110-7L</name>
</gene>
<dbReference type="EMBL" id="MW361944">
    <property type="protein sequence ID" value="QSH48625.1"/>
    <property type="molecule type" value="Genomic_DNA"/>
</dbReference>
<evidence type="ECO:0000313" key="1">
    <source>
        <dbReference type="EMBL" id="QSH48625.1"/>
    </source>
</evidence>